<keyword evidence="2" id="KW-0812">Transmembrane</keyword>
<dbReference type="Proteomes" id="UP000601435">
    <property type="component" value="Unassembled WGS sequence"/>
</dbReference>
<dbReference type="Gene3D" id="1.10.287.470">
    <property type="entry name" value="Helix hairpin bin"/>
    <property type="match status" value="1"/>
</dbReference>
<dbReference type="PRINTS" id="PR00702">
    <property type="entry name" value="ACRIFLAVINRP"/>
</dbReference>
<protein>
    <submittedName>
        <fullName evidence="4">NolG protein</fullName>
    </submittedName>
</protein>
<feature type="transmembrane region" description="Helical" evidence="2">
    <location>
        <begin position="850"/>
        <end position="870"/>
    </location>
</feature>
<feature type="transmembrane region" description="Helical" evidence="2">
    <location>
        <begin position="686"/>
        <end position="706"/>
    </location>
</feature>
<feature type="transmembrane region" description="Helical" evidence="2">
    <location>
        <begin position="1271"/>
        <end position="1292"/>
    </location>
</feature>
<dbReference type="Gene3D" id="3.30.70.1440">
    <property type="entry name" value="Multidrug efflux transporter AcrB pore domain"/>
    <property type="match status" value="1"/>
</dbReference>
<dbReference type="Gene3D" id="3.30.70.1320">
    <property type="entry name" value="Multidrug efflux transporter AcrB pore domain like"/>
    <property type="match status" value="1"/>
</dbReference>
<evidence type="ECO:0000256" key="1">
    <source>
        <dbReference type="SAM" id="MobiDB-lite"/>
    </source>
</evidence>
<feature type="transmembrane region" description="Helical" evidence="2">
    <location>
        <begin position="712"/>
        <end position="736"/>
    </location>
</feature>
<dbReference type="InterPro" id="IPR058792">
    <property type="entry name" value="Beta-barrel_RND_2"/>
</dbReference>
<feature type="transmembrane region" description="Helical" evidence="2">
    <location>
        <begin position="1227"/>
        <end position="1250"/>
    </location>
</feature>
<dbReference type="GO" id="GO:0042910">
    <property type="term" value="F:xenobiotic transmembrane transporter activity"/>
    <property type="evidence" value="ECO:0007669"/>
    <property type="project" value="TreeGrafter"/>
</dbReference>
<feature type="transmembrane region" description="Helical" evidence="2">
    <location>
        <begin position="1176"/>
        <end position="1194"/>
    </location>
</feature>
<comment type="caution">
    <text evidence="4">The sequence shown here is derived from an EMBL/GenBank/DDBJ whole genome shotgun (WGS) entry which is preliminary data.</text>
</comment>
<keyword evidence="5" id="KW-1185">Reference proteome</keyword>
<keyword evidence="2" id="KW-1133">Transmembrane helix</keyword>
<keyword evidence="2" id="KW-0472">Membrane</keyword>
<reference evidence="4" key="1">
    <citation type="submission" date="2021-02" db="EMBL/GenBank/DDBJ databases">
        <authorList>
            <person name="Dougan E. K."/>
            <person name="Rhodes N."/>
            <person name="Thang M."/>
            <person name="Chan C."/>
        </authorList>
    </citation>
    <scope>NUCLEOTIDE SEQUENCE</scope>
</reference>
<dbReference type="PANTHER" id="PTHR32063">
    <property type="match status" value="1"/>
</dbReference>
<dbReference type="Pfam" id="PF25954">
    <property type="entry name" value="Beta-barrel_RND_2"/>
    <property type="match status" value="1"/>
</dbReference>
<dbReference type="InterPro" id="IPR001036">
    <property type="entry name" value="Acrflvin-R"/>
</dbReference>
<feature type="region of interest" description="Disordered" evidence="1">
    <location>
        <begin position="1"/>
        <end position="20"/>
    </location>
</feature>
<evidence type="ECO:0000259" key="3">
    <source>
        <dbReference type="Pfam" id="PF25954"/>
    </source>
</evidence>
<dbReference type="Gene3D" id="2.40.420.20">
    <property type="match status" value="1"/>
</dbReference>
<dbReference type="Gene3D" id="2.40.30.170">
    <property type="match status" value="1"/>
</dbReference>
<dbReference type="GO" id="GO:0005886">
    <property type="term" value="C:plasma membrane"/>
    <property type="evidence" value="ECO:0007669"/>
    <property type="project" value="TreeGrafter"/>
</dbReference>
<dbReference type="OrthoDB" id="448814at2759"/>
<organism evidence="4 5">
    <name type="scientific">Symbiodinium necroappetens</name>
    <dbReference type="NCBI Taxonomy" id="1628268"/>
    <lineage>
        <taxon>Eukaryota</taxon>
        <taxon>Sar</taxon>
        <taxon>Alveolata</taxon>
        <taxon>Dinophyceae</taxon>
        <taxon>Suessiales</taxon>
        <taxon>Symbiodiniaceae</taxon>
        <taxon>Symbiodinium</taxon>
    </lineage>
</organism>
<dbReference type="SUPFAM" id="SSF82693">
    <property type="entry name" value="Multidrug efflux transporter AcrB pore domain, PN1, PN2, PC1 and PC2 subdomains"/>
    <property type="match status" value="3"/>
</dbReference>
<dbReference type="Gene3D" id="1.20.1640.10">
    <property type="entry name" value="Multidrug efflux transporter AcrB transmembrane domain"/>
    <property type="match status" value="2"/>
</dbReference>
<dbReference type="Gene3D" id="2.40.50.100">
    <property type="match status" value="1"/>
</dbReference>
<evidence type="ECO:0000313" key="5">
    <source>
        <dbReference type="Proteomes" id="UP000601435"/>
    </source>
</evidence>
<dbReference type="NCBIfam" id="TIGR01730">
    <property type="entry name" value="RND_mfp"/>
    <property type="match status" value="1"/>
</dbReference>
<sequence>MAGCSGPETSINPETAGQARSIPVTAEPVVMRSERSRINAVGISRALRSAEIYAAATGEVDAVHFGGGEKVAANSLLLTLDARDERLAVALAEVQLQDAETTLTRYQKARGANAVPPTTLDTARTALESARITLQRAQVALDDRYVRAPFQGIVGLTDVEPGDRIDESNLITTIDDRSSLLVQFEVPEAFVGRVSESDRVNIETWTVDRIKASGTIVALSSRIEPTTRAIRARAQIPNPNDQLRPGMSFRVVLDLEGAVWPAVPELSLQWGASGPYIWTVSEGLAERINVTVIQRLDGRILLDAPLTTEDLVIAEGVQRMRQGTRVEVLDAQDSLPALGVRRPWLVTVLHLLIVIAGLAALLGVEVRELPDVDRPIVSVRAVFPGASPETMDAEVTSLIEGAVARVSGVNTLESSSEENSARIRVEFQPGINLDAAAADVREAVSRVERELPDGLEQLTVYKSDEDAEPIVVLAASSDLYTEEALTRIVEKDIVPELISIAGVADVPLFGQRQRFLRVAVDPLRMTSYGLSISDLADVLREAALDVPVGSFRSRDQDLLVRTDASAVTEEAIADLVIRDGIRVADVASVLFAPEDAQSFGRLNGRRVVGFEIVRQAGSNTIEISAAVDRALTGLNQRLDGVKITKISDNAEFISGSVREVVRSLALATLVVCGVIWLFSGSLRITLVPSLAIPIALLGTLAVIWMLGFSINILTLLALVLATGLIVDDAIIVLENVQRRRQEGLGAKAAAVLGTQQVFFAVVATTAVLIAAFVPIAFLPGTAGRLFQEFGIVLAVAVTISSFVALSLVPASLAGFADGGTANASRPLARIGNRLTGFYENALSTSLRHPVITASFAIILGVGAAAMYPLLGQELLPDEDRGTLYVTASGPDGVGLAYTERQGDRIEDVLQPLLDSGEATALYTIIGRYDPNRAQVLVRLAPWDERQRSQQDIAAELQPILSRMPGASVRVSSPNSLGLRGEGGLEVALVGTDYTEIYQAARELADEIETGLPNLIRPRVSYQPTQPQISIEVDRRRATDLGVPLADLASTLRVMIDGMEVVDLNVGDDAIPIFLEAPSATINEPSDLANLYVRSGDSSLIPLSALVSLKEEGVAAELDRHAQRRGIEIDADVRTGYPLQSAVSDLRSSADRILPQGITFIPLGAAATLEETNRDALLTYAFALLIVLLVLIAQFESITSALVVMLIVPFGLAAALFALFVTGTTLNVYSQVGLIMLVGLMAKNGIILVEFADQLRDQGASVTDAIQKAAQVRLRPIVMTLVSTVFGALPLILSTGPGAEARHAIGWVVFAGLGLAAVFTLFLTPLVYRFIAPLSKPRGNAAASLERELQQ</sequence>
<gene>
    <name evidence="4" type="primary">nolG</name>
    <name evidence="4" type="ORF">SNEC2469_LOCUS88</name>
</gene>
<dbReference type="EMBL" id="CAJNJA010000001">
    <property type="protein sequence ID" value="CAE7149168.1"/>
    <property type="molecule type" value="Genomic_DNA"/>
</dbReference>
<feature type="domain" description="CusB-like beta-barrel" evidence="3">
    <location>
        <begin position="182"/>
        <end position="254"/>
    </location>
</feature>
<feature type="transmembrane region" description="Helical" evidence="2">
    <location>
        <begin position="1304"/>
        <end position="1327"/>
    </location>
</feature>
<feature type="transmembrane region" description="Helical" evidence="2">
    <location>
        <begin position="660"/>
        <end position="679"/>
    </location>
</feature>
<evidence type="ECO:0000256" key="2">
    <source>
        <dbReference type="SAM" id="Phobius"/>
    </source>
</evidence>
<proteinExistence type="predicted"/>
<dbReference type="SUPFAM" id="SSF82714">
    <property type="entry name" value="Multidrug efflux transporter AcrB TolC docking domain, DN and DC subdomains"/>
    <property type="match status" value="2"/>
</dbReference>
<dbReference type="Pfam" id="PF00873">
    <property type="entry name" value="ACR_tran"/>
    <property type="match status" value="1"/>
</dbReference>
<dbReference type="SUPFAM" id="SSF82866">
    <property type="entry name" value="Multidrug efflux transporter AcrB transmembrane domain"/>
    <property type="match status" value="2"/>
</dbReference>
<dbReference type="Gene3D" id="3.30.2090.10">
    <property type="entry name" value="Multidrug efflux transporter AcrB TolC docking domain, DN and DC subdomains"/>
    <property type="match status" value="2"/>
</dbReference>
<accession>A0A812IST8</accession>
<feature type="transmembrane region" description="Helical" evidence="2">
    <location>
        <begin position="789"/>
        <end position="815"/>
    </location>
</feature>
<feature type="transmembrane region" description="Helical" evidence="2">
    <location>
        <begin position="1201"/>
        <end position="1221"/>
    </location>
</feature>
<dbReference type="InterPro" id="IPR006143">
    <property type="entry name" value="RND_pump_MFP"/>
</dbReference>
<evidence type="ECO:0000313" key="4">
    <source>
        <dbReference type="EMBL" id="CAE7149168.1"/>
    </source>
</evidence>
<name>A0A812IST8_9DINO</name>
<dbReference type="Gene3D" id="3.30.70.1430">
    <property type="entry name" value="Multidrug efflux transporter AcrB pore domain"/>
    <property type="match status" value="2"/>
</dbReference>
<dbReference type="SUPFAM" id="SSF111369">
    <property type="entry name" value="HlyD-like secretion proteins"/>
    <property type="match status" value="1"/>
</dbReference>
<feature type="transmembrane region" description="Helical" evidence="2">
    <location>
        <begin position="757"/>
        <end position="777"/>
    </location>
</feature>
<dbReference type="PANTHER" id="PTHR32063:SF28">
    <property type="entry name" value="BLR2861 PROTEIN"/>
    <property type="match status" value="1"/>
</dbReference>
<dbReference type="InterPro" id="IPR027463">
    <property type="entry name" value="AcrB_DN_DC_subdom"/>
</dbReference>